<dbReference type="AlphaFoldDB" id="A0A0B6Y2E8"/>
<organism evidence="1">
    <name type="scientific">Arion vulgaris</name>
    <dbReference type="NCBI Taxonomy" id="1028688"/>
    <lineage>
        <taxon>Eukaryota</taxon>
        <taxon>Metazoa</taxon>
        <taxon>Spiralia</taxon>
        <taxon>Lophotrochozoa</taxon>
        <taxon>Mollusca</taxon>
        <taxon>Gastropoda</taxon>
        <taxon>Heterobranchia</taxon>
        <taxon>Euthyneura</taxon>
        <taxon>Panpulmonata</taxon>
        <taxon>Eupulmonata</taxon>
        <taxon>Stylommatophora</taxon>
        <taxon>Helicina</taxon>
        <taxon>Arionoidea</taxon>
        <taxon>Arionidae</taxon>
        <taxon>Arion</taxon>
    </lineage>
</organism>
<sequence>MTLKFKERLILLHSDVVEMKYEFNNIELTLYVVTVVSGIQKRFTFNIISNH</sequence>
<protein>
    <submittedName>
        <fullName evidence="1">Uncharacterized protein</fullName>
    </submittedName>
</protein>
<gene>
    <name evidence="1" type="primary">ORF10754</name>
</gene>
<reference evidence="1" key="1">
    <citation type="submission" date="2014-12" db="EMBL/GenBank/DDBJ databases">
        <title>Insight into the proteome of Arion vulgaris.</title>
        <authorList>
            <person name="Aradska J."/>
            <person name="Bulat T."/>
            <person name="Smidak R."/>
            <person name="Sarate P."/>
            <person name="Gangsoo J."/>
            <person name="Sialana F."/>
            <person name="Bilban M."/>
            <person name="Lubec G."/>
        </authorList>
    </citation>
    <scope>NUCLEOTIDE SEQUENCE</scope>
    <source>
        <tissue evidence="1">Skin</tissue>
    </source>
</reference>
<proteinExistence type="predicted"/>
<evidence type="ECO:0000313" key="1">
    <source>
        <dbReference type="EMBL" id="CEK50432.1"/>
    </source>
</evidence>
<accession>A0A0B6Y2E8</accession>
<name>A0A0B6Y2E8_9EUPU</name>
<dbReference type="EMBL" id="HACG01003567">
    <property type="protein sequence ID" value="CEK50432.1"/>
    <property type="molecule type" value="Transcribed_RNA"/>
</dbReference>